<dbReference type="Pfam" id="PF02287">
    <property type="entry name" value="Dehydratase_SU"/>
    <property type="match status" value="1"/>
</dbReference>
<accession>A0A8A7KH20</accession>
<dbReference type="KEGG" id="ifn:GM661_12975"/>
<dbReference type="Proteomes" id="UP000665020">
    <property type="component" value="Chromosome"/>
</dbReference>
<dbReference type="RefSeq" id="WP_230867205.1">
    <property type="nucleotide sequence ID" value="NZ_CP046640.1"/>
</dbReference>
<reference evidence="1" key="1">
    <citation type="submission" date="2019-12" db="EMBL/GenBank/DDBJ databases">
        <authorList>
            <person name="zhang j."/>
            <person name="sun C.M."/>
        </authorList>
    </citation>
    <scope>NUCLEOTIDE SEQUENCE</scope>
    <source>
        <strain evidence="1">NS-1</strain>
    </source>
</reference>
<evidence type="ECO:0000313" key="1">
    <source>
        <dbReference type="EMBL" id="QTL98809.1"/>
    </source>
</evidence>
<organism evidence="1 2">
    <name type="scientific">Iocasia fonsfrigidae</name>
    <dbReference type="NCBI Taxonomy" id="2682810"/>
    <lineage>
        <taxon>Bacteria</taxon>
        <taxon>Bacillati</taxon>
        <taxon>Bacillota</taxon>
        <taxon>Clostridia</taxon>
        <taxon>Halanaerobiales</taxon>
        <taxon>Halanaerobiaceae</taxon>
        <taxon>Iocasia</taxon>
    </lineage>
</organism>
<dbReference type="EMBL" id="CP046640">
    <property type="protein sequence ID" value="QTL98809.1"/>
    <property type="molecule type" value="Genomic_DNA"/>
</dbReference>
<dbReference type="InterPro" id="IPR036091">
    <property type="entry name" value="Prodiol/glycerol_DeHase__sf_su"/>
</dbReference>
<dbReference type="InterPro" id="IPR003207">
    <property type="entry name" value="Ppandiol/glycerol_DeHydtase_su"/>
</dbReference>
<keyword evidence="2" id="KW-1185">Reference proteome</keyword>
<name>A0A8A7KH20_9FIRM</name>
<dbReference type="Gene3D" id="1.10.1510.20">
    <property type="entry name" value="Propanediol/glycerol dehydratase, small subunit"/>
    <property type="match status" value="1"/>
</dbReference>
<dbReference type="AlphaFoldDB" id="A0A8A7KH20"/>
<dbReference type="NCBIfam" id="NF011972">
    <property type="entry name" value="PRK15443.1-3"/>
    <property type="match status" value="1"/>
</dbReference>
<protein>
    <submittedName>
        <fullName evidence="1">Diol dehydratase small subunit</fullName>
    </submittedName>
</protein>
<evidence type="ECO:0000313" key="2">
    <source>
        <dbReference type="Proteomes" id="UP000665020"/>
    </source>
</evidence>
<proteinExistence type="predicted"/>
<gene>
    <name evidence="1" type="ORF">GM661_12975</name>
</gene>
<sequence>MDKDMIESIVRNVVNNLDLGDMNSNGTNQVDSGDIKLEDYPLGKKRPDLVKTPSGKTLDELTLEKILSGEIDGSELRITVETLKNQAKIARKVNREQFARNLERAAELTKISDERILEIYNALRPYRSTKGELLEIADELEEKYGAKVNAGFVREAAEIYEKRKRLRGDR</sequence>
<dbReference type="SUPFAM" id="SSF47148">
    <property type="entry name" value="Diol dehydratase, gamma subunit"/>
    <property type="match status" value="1"/>
</dbReference>
<dbReference type="PIRSF" id="PIRSF018505">
    <property type="entry name" value="Prpndl_dhdrts_sm"/>
    <property type="match status" value="1"/>
</dbReference>